<dbReference type="Pfam" id="PF02823">
    <property type="entry name" value="ATP-synt_DE_N"/>
    <property type="match status" value="1"/>
</dbReference>
<keyword evidence="5" id="KW-0406">Ion transport</keyword>
<evidence type="ECO:0000256" key="2">
    <source>
        <dbReference type="ARBA" id="ARBA00004184"/>
    </source>
</evidence>
<dbReference type="EMBL" id="JRYO01000085">
    <property type="protein sequence ID" value="KHE92991.1"/>
    <property type="molecule type" value="Genomic_DNA"/>
</dbReference>
<evidence type="ECO:0000256" key="3">
    <source>
        <dbReference type="ARBA" id="ARBA00005712"/>
    </source>
</evidence>
<dbReference type="InterPro" id="IPR036771">
    <property type="entry name" value="ATPsynth_dsu/esu_N"/>
</dbReference>
<protein>
    <submittedName>
        <fullName evidence="9">ATPCencoding subunit epsilon of ATP synthase</fullName>
        <ecNumber evidence="9">3.6.3.14</ecNumber>
    </submittedName>
</protein>
<dbReference type="InterPro" id="IPR024037">
    <property type="entry name" value="Alt_ATP_synth_F1_esu"/>
</dbReference>
<dbReference type="GO" id="GO:0012505">
    <property type="term" value="C:endomembrane system"/>
    <property type="evidence" value="ECO:0007669"/>
    <property type="project" value="UniProtKB-SubCell"/>
</dbReference>
<comment type="caution">
    <text evidence="9">The sequence shown here is derived from an EMBL/GenBank/DDBJ whole genome shotgun (WGS) entry which is preliminary data.</text>
</comment>
<keyword evidence="4" id="KW-0813">Transport</keyword>
<dbReference type="EC" id="3.6.3.14" evidence="9"/>
<dbReference type="SUPFAM" id="SSF51344">
    <property type="entry name" value="Epsilon subunit of F1F0-ATP synthase N-terminal domain"/>
    <property type="match status" value="1"/>
</dbReference>
<sequence length="128" mass="13876">MKLKVLLPAEVLIEEEVVKVIAEAEDGSFCMKPKHVDFVAALVPGLLSFETTSGREEFLAVDEGTLVKCGADVLVSTTNAVRGPNLGTLKDTVEKQFMVVDEGQKSARSAVAKLEANFVRKFIELGHE</sequence>
<evidence type="ECO:0000313" key="10">
    <source>
        <dbReference type="Proteomes" id="UP000030652"/>
    </source>
</evidence>
<dbReference type="AlphaFoldDB" id="A0A0B0ELW8"/>
<dbReference type="NCBIfam" id="NF004871">
    <property type="entry name" value="PRK06228.1"/>
    <property type="match status" value="1"/>
</dbReference>
<comment type="function">
    <text evidence="1">Produces ATP from ADP in the presence of a proton gradient across the membrane.</text>
</comment>
<organism evidence="9 10">
    <name type="scientific">Candidatus Scalindua brodae</name>
    <dbReference type="NCBI Taxonomy" id="237368"/>
    <lineage>
        <taxon>Bacteria</taxon>
        <taxon>Pseudomonadati</taxon>
        <taxon>Planctomycetota</taxon>
        <taxon>Candidatus Brocadiia</taxon>
        <taxon>Candidatus Brocadiales</taxon>
        <taxon>Candidatus Scalinduaceae</taxon>
        <taxon>Candidatus Scalindua</taxon>
    </lineage>
</organism>
<evidence type="ECO:0000256" key="1">
    <source>
        <dbReference type="ARBA" id="ARBA00003543"/>
    </source>
</evidence>
<evidence type="ECO:0000313" key="9">
    <source>
        <dbReference type="EMBL" id="KHE92991.1"/>
    </source>
</evidence>
<comment type="subcellular location">
    <subcellularLocation>
        <location evidence="2">Endomembrane system</location>
        <topology evidence="2">Peripheral membrane protein</topology>
    </subcellularLocation>
</comment>
<dbReference type="NCBIfam" id="TIGR03166">
    <property type="entry name" value="alt_F1F0_F1_eps"/>
    <property type="match status" value="1"/>
</dbReference>
<evidence type="ECO:0000256" key="4">
    <source>
        <dbReference type="ARBA" id="ARBA00022448"/>
    </source>
</evidence>
<accession>A0A0B0ELW8</accession>
<keyword evidence="6" id="KW-0472">Membrane</keyword>
<dbReference type="CDD" id="cd12152">
    <property type="entry name" value="F1-ATPase_delta"/>
    <property type="match status" value="1"/>
</dbReference>
<name>A0A0B0ELW8_9BACT</name>
<dbReference type="Gene3D" id="2.60.15.10">
    <property type="entry name" value="F0F1 ATP synthase delta/epsilon subunit, N-terminal"/>
    <property type="match status" value="1"/>
</dbReference>
<dbReference type="InterPro" id="IPR020546">
    <property type="entry name" value="ATP_synth_F1_dsu/esu_N"/>
</dbReference>
<dbReference type="InterPro" id="IPR001469">
    <property type="entry name" value="ATP_synth_F1_dsu/esu"/>
</dbReference>
<keyword evidence="7" id="KW-0066">ATP synthesis</keyword>
<evidence type="ECO:0000256" key="5">
    <source>
        <dbReference type="ARBA" id="ARBA00023065"/>
    </source>
</evidence>
<keyword evidence="9" id="KW-0378">Hydrolase</keyword>
<evidence type="ECO:0000256" key="7">
    <source>
        <dbReference type="ARBA" id="ARBA00023196"/>
    </source>
</evidence>
<dbReference type="eggNOG" id="COG0355">
    <property type="taxonomic scope" value="Bacteria"/>
</dbReference>
<comment type="similarity">
    <text evidence="3">Belongs to the ATPase epsilon chain family.</text>
</comment>
<reference evidence="9 10" key="1">
    <citation type="submission" date="2014-10" db="EMBL/GenBank/DDBJ databases">
        <title>Draft genome of anammox bacterium scalindua brodae, obtained using differential coverage binning of sequence data from two enrichment reactors.</title>
        <authorList>
            <person name="Speth D.R."/>
            <person name="Russ L."/>
            <person name="Kartal B."/>
            <person name="Op den Camp H.J."/>
            <person name="Dutilh B.E."/>
            <person name="Jetten M.S."/>
        </authorList>
    </citation>
    <scope>NUCLEOTIDE SEQUENCE [LARGE SCALE GENOMIC DNA]</scope>
    <source>
        <strain evidence="9">RU1</strain>
    </source>
</reference>
<keyword evidence="7" id="KW-0139">CF(1)</keyword>
<proteinExistence type="inferred from homology"/>
<evidence type="ECO:0000256" key="6">
    <source>
        <dbReference type="ARBA" id="ARBA00023136"/>
    </source>
</evidence>
<evidence type="ECO:0000259" key="8">
    <source>
        <dbReference type="Pfam" id="PF02823"/>
    </source>
</evidence>
<feature type="domain" description="ATP synthase F1 complex delta/epsilon subunit N-terminal" evidence="8">
    <location>
        <begin position="1"/>
        <end position="80"/>
    </location>
</feature>
<dbReference type="GO" id="GO:0046933">
    <property type="term" value="F:proton-transporting ATP synthase activity, rotational mechanism"/>
    <property type="evidence" value="ECO:0007669"/>
    <property type="project" value="InterPro"/>
</dbReference>
<dbReference type="GO" id="GO:0045259">
    <property type="term" value="C:proton-transporting ATP synthase complex"/>
    <property type="evidence" value="ECO:0007669"/>
    <property type="project" value="UniProtKB-KW"/>
</dbReference>
<dbReference type="GO" id="GO:0016787">
    <property type="term" value="F:hydrolase activity"/>
    <property type="evidence" value="ECO:0007669"/>
    <property type="project" value="UniProtKB-KW"/>
</dbReference>
<gene>
    <name evidence="9" type="primary">atpC</name>
    <name evidence="9" type="ORF">SCABRO_01380</name>
</gene>
<dbReference type="Proteomes" id="UP000030652">
    <property type="component" value="Unassembled WGS sequence"/>
</dbReference>